<gene>
    <name evidence="2" type="ORF">KIN20_014294</name>
</gene>
<name>A0AAD5N330_PARTN</name>
<dbReference type="Proteomes" id="UP001196413">
    <property type="component" value="Unassembled WGS sequence"/>
</dbReference>
<feature type="region of interest" description="Disordered" evidence="1">
    <location>
        <begin position="1"/>
        <end position="34"/>
    </location>
</feature>
<reference evidence="2" key="1">
    <citation type="submission" date="2021-06" db="EMBL/GenBank/DDBJ databases">
        <title>Parelaphostrongylus tenuis whole genome reference sequence.</title>
        <authorList>
            <person name="Garwood T.J."/>
            <person name="Larsen P.A."/>
            <person name="Fountain-Jones N.M."/>
            <person name="Garbe J.R."/>
            <person name="Macchietto M.G."/>
            <person name="Kania S.A."/>
            <person name="Gerhold R.W."/>
            <person name="Richards J.E."/>
            <person name="Wolf T.M."/>
        </authorList>
    </citation>
    <scope>NUCLEOTIDE SEQUENCE</scope>
    <source>
        <strain evidence="2">MNPRO001-30</strain>
        <tissue evidence="2">Meninges</tissue>
    </source>
</reference>
<protein>
    <submittedName>
        <fullName evidence="2">Uncharacterized protein</fullName>
    </submittedName>
</protein>
<feature type="compositionally biased region" description="Polar residues" evidence="1">
    <location>
        <begin position="23"/>
        <end position="33"/>
    </location>
</feature>
<dbReference type="EMBL" id="JAHQIW010002843">
    <property type="protein sequence ID" value="KAJ1356564.1"/>
    <property type="molecule type" value="Genomic_DNA"/>
</dbReference>
<keyword evidence="3" id="KW-1185">Reference proteome</keyword>
<comment type="caution">
    <text evidence="2">The sequence shown here is derived from an EMBL/GenBank/DDBJ whole genome shotgun (WGS) entry which is preliminary data.</text>
</comment>
<organism evidence="2 3">
    <name type="scientific">Parelaphostrongylus tenuis</name>
    <name type="common">Meningeal worm</name>
    <dbReference type="NCBI Taxonomy" id="148309"/>
    <lineage>
        <taxon>Eukaryota</taxon>
        <taxon>Metazoa</taxon>
        <taxon>Ecdysozoa</taxon>
        <taxon>Nematoda</taxon>
        <taxon>Chromadorea</taxon>
        <taxon>Rhabditida</taxon>
        <taxon>Rhabditina</taxon>
        <taxon>Rhabditomorpha</taxon>
        <taxon>Strongyloidea</taxon>
        <taxon>Metastrongylidae</taxon>
        <taxon>Parelaphostrongylus</taxon>
    </lineage>
</organism>
<sequence length="74" mass="7970">MRSIQTSAFGNLQHSKGGKERSSIVSCRSSPQDLQPHYGILEEVDVAKCTKQSVLNDNIGPFGMHLATAVATII</sequence>
<evidence type="ECO:0000256" key="1">
    <source>
        <dbReference type="SAM" id="MobiDB-lite"/>
    </source>
</evidence>
<evidence type="ECO:0000313" key="2">
    <source>
        <dbReference type="EMBL" id="KAJ1356564.1"/>
    </source>
</evidence>
<accession>A0AAD5N330</accession>
<evidence type="ECO:0000313" key="3">
    <source>
        <dbReference type="Proteomes" id="UP001196413"/>
    </source>
</evidence>
<dbReference type="AlphaFoldDB" id="A0AAD5N330"/>
<feature type="compositionally biased region" description="Polar residues" evidence="1">
    <location>
        <begin position="1"/>
        <end position="14"/>
    </location>
</feature>
<proteinExistence type="predicted"/>